<dbReference type="PANTHER" id="PTHR13947:SF37">
    <property type="entry name" value="LD18367P"/>
    <property type="match status" value="1"/>
</dbReference>
<organism evidence="3 4">
    <name type="scientific">Nocardia yunnanensis</name>
    <dbReference type="NCBI Taxonomy" id="2382165"/>
    <lineage>
        <taxon>Bacteria</taxon>
        <taxon>Bacillati</taxon>
        <taxon>Actinomycetota</taxon>
        <taxon>Actinomycetes</taxon>
        <taxon>Mycobacteriales</taxon>
        <taxon>Nocardiaceae</taxon>
        <taxon>Nocardia</taxon>
    </lineage>
</organism>
<dbReference type="InterPro" id="IPR016181">
    <property type="entry name" value="Acyl_CoA_acyltransferase"/>
</dbReference>
<name>A0A386ZAE0_9NOCA</name>
<evidence type="ECO:0000313" key="4">
    <source>
        <dbReference type="Proteomes" id="UP000267164"/>
    </source>
</evidence>
<dbReference type="PANTHER" id="PTHR13947">
    <property type="entry name" value="GNAT FAMILY N-ACETYLTRANSFERASE"/>
    <property type="match status" value="1"/>
</dbReference>
<dbReference type="GO" id="GO:0008080">
    <property type="term" value="F:N-acetyltransferase activity"/>
    <property type="evidence" value="ECO:0007669"/>
    <property type="project" value="InterPro"/>
</dbReference>
<dbReference type="Proteomes" id="UP000267164">
    <property type="component" value="Chromosome"/>
</dbReference>
<dbReference type="Gene3D" id="3.40.630.30">
    <property type="match status" value="1"/>
</dbReference>
<dbReference type="EMBL" id="CP032568">
    <property type="protein sequence ID" value="AYF74590.1"/>
    <property type="molecule type" value="Genomic_DNA"/>
</dbReference>
<reference evidence="3 4" key="1">
    <citation type="submission" date="2018-09" db="EMBL/GenBank/DDBJ databases">
        <title>Nocardia yunnanensis sp. nov., an actinomycete isolated from a soil sample.</title>
        <authorList>
            <person name="Zhang J."/>
        </authorList>
    </citation>
    <scope>NUCLEOTIDE SEQUENCE [LARGE SCALE GENOMIC DNA]</scope>
    <source>
        <strain evidence="3 4">CFHS0054</strain>
    </source>
</reference>
<dbReference type="CDD" id="cd04301">
    <property type="entry name" value="NAT_SF"/>
    <property type="match status" value="1"/>
</dbReference>
<dbReference type="AlphaFoldDB" id="A0A386ZAE0"/>
<keyword evidence="4" id="KW-1185">Reference proteome</keyword>
<dbReference type="KEGG" id="nyu:D7D52_12770"/>
<dbReference type="Pfam" id="PF00583">
    <property type="entry name" value="Acetyltransf_1"/>
    <property type="match status" value="1"/>
</dbReference>
<dbReference type="OrthoDB" id="5187710at2"/>
<gene>
    <name evidence="3" type="ORF">D7D52_12770</name>
</gene>
<evidence type="ECO:0000259" key="2">
    <source>
        <dbReference type="PROSITE" id="PS51186"/>
    </source>
</evidence>
<dbReference type="PROSITE" id="PS51186">
    <property type="entry name" value="GNAT"/>
    <property type="match status" value="1"/>
</dbReference>
<dbReference type="SUPFAM" id="SSF55729">
    <property type="entry name" value="Acyl-CoA N-acyltransferases (Nat)"/>
    <property type="match status" value="1"/>
</dbReference>
<evidence type="ECO:0000313" key="3">
    <source>
        <dbReference type="EMBL" id="AYF74590.1"/>
    </source>
</evidence>
<dbReference type="InterPro" id="IPR000182">
    <property type="entry name" value="GNAT_dom"/>
</dbReference>
<keyword evidence="1 3" id="KW-0808">Transferase</keyword>
<sequence length="174" mass="19284">MTARSAERAGCPGWRGTPLLAFEHPNAPTCRAASRSDLSAIHALEVAEYGDASYPYFALRQLFELDGANWTVAEEAGEVCGYVLASLRADRTAWLLAVAVAARCRSRGYGRALLETALAQCRRAHVVLVRLTVDPANATAYRLYKEAGFVLERHEPDYFGPHEPRDVLVHRIYH</sequence>
<feature type="domain" description="N-acetyltransferase" evidence="2">
    <location>
        <begin position="28"/>
        <end position="173"/>
    </location>
</feature>
<evidence type="ECO:0000256" key="1">
    <source>
        <dbReference type="ARBA" id="ARBA00022679"/>
    </source>
</evidence>
<dbReference type="InterPro" id="IPR050769">
    <property type="entry name" value="NAT_camello-type"/>
</dbReference>
<protein>
    <submittedName>
        <fullName evidence="3">GNAT family N-acetyltransferase</fullName>
    </submittedName>
</protein>
<proteinExistence type="predicted"/>
<accession>A0A386ZAE0</accession>